<comment type="caution">
    <text evidence="4">The sequence shown here is derived from an EMBL/GenBank/DDBJ whole genome shotgun (WGS) entry which is preliminary data.</text>
</comment>
<evidence type="ECO:0000256" key="2">
    <source>
        <dbReference type="ARBA" id="ARBA00023235"/>
    </source>
</evidence>
<dbReference type="AlphaFoldDB" id="A0A0C1ZIA4"/>
<evidence type="ECO:0000313" key="5">
    <source>
        <dbReference type="Proteomes" id="UP000031586"/>
    </source>
</evidence>
<sequence length="266" mass="28963">MDLDIYQVDSFTTEPFKGNPAGVCLSQEPLPEALMFSIAEEMAVSETAFLCLKDMRLRWFTPKVEVALCGHGTLATAQTLKEQGLAKVGDTIAFQTLSVELHAKVNESTIELDFPSTQLEMGVEQDATLLAALGLKAEQVVSYAQFDSKGFIEVDSEQTALDLEPNFDALKNIQGRGVVVTAQSNSPDLDFISRYFAPWVGVNEDPVTGSAHCALTQFWAQKLGQNQFKAYQASARGGHLQTELLENGRIKLIGSAKTVISGKLKV</sequence>
<evidence type="ECO:0000256" key="3">
    <source>
        <dbReference type="PIRSR" id="PIRSR016184-1"/>
    </source>
</evidence>
<gene>
    <name evidence="4" type="ORF">H735_12080</name>
</gene>
<evidence type="ECO:0000313" key="4">
    <source>
        <dbReference type="EMBL" id="KIF52916.1"/>
    </source>
</evidence>
<protein>
    <submittedName>
        <fullName evidence="4">Phenazine biosynthesis protein PhzF</fullName>
    </submittedName>
</protein>
<dbReference type="PATRIC" id="fig|1229493.5.peg.1515"/>
<dbReference type="NCBIfam" id="TIGR00654">
    <property type="entry name" value="PhzF_family"/>
    <property type="match status" value="1"/>
</dbReference>
<evidence type="ECO:0000256" key="1">
    <source>
        <dbReference type="ARBA" id="ARBA00008270"/>
    </source>
</evidence>
<dbReference type="GO" id="GO:0016853">
    <property type="term" value="F:isomerase activity"/>
    <property type="evidence" value="ECO:0007669"/>
    <property type="project" value="UniProtKB-KW"/>
</dbReference>
<dbReference type="PANTHER" id="PTHR13774:SF17">
    <property type="entry name" value="PHENAZINE BIOSYNTHESIS-LIKE DOMAIN-CONTAINING PROTEIN"/>
    <property type="match status" value="1"/>
</dbReference>
<dbReference type="Pfam" id="PF02567">
    <property type="entry name" value="PhzC-PhzF"/>
    <property type="match status" value="1"/>
</dbReference>
<dbReference type="PIRSF" id="PIRSF016184">
    <property type="entry name" value="PhzC_PhzF"/>
    <property type="match status" value="1"/>
</dbReference>
<dbReference type="Gene3D" id="3.10.310.10">
    <property type="entry name" value="Diaminopimelate Epimerase, Chain A, domain 1"/>
    <property type="match status" value="2"/>
</dbReference>
<dbReference type="GO" id="GO:0005737">
    <property type="term" value="C:cytoplasm"/>
    <property type="evidence" value="ECO:0007669"/>
    <property type="project" value="TreeGrafter"/>
</dbReference>
<name>A0A0C1ZIA4_9VIBR</name>
<keyword evidence="2" id="KW-0413">Isomerase</keyword>
<organism evidence="4 5">
    <name type="scientific">Vibrio owensii CAIM 1854 = LMG 25443</name>
    <dbReference type="NCBI Taxonomy" id="1229493"/>
    <lineage>
        <taxon>Bacteria</taxon>
        <taxon>Pseudomonadati</taxon>
        <taxon>Pseudomonadota</taxon>
        <taxon>Gammaproteobacteria</taxon>
        <taxon>Vibrionales</taxon>
        <taxon>Vibrionaceae</taxon>
        <taxon>Vibrio</taxon>
    </lineage>
</organism>
<proteinExistence type="inferred from homology"/>
<dbReference type="Proteomes" id="UP000031586">
    <property type="component" value="Unassembled WGS sequence"/>
</dbReference>
<dbReference type="SUPFAM" id="SSF54506">
    <property type="entry name" value="Diaminopimelate epimerase-like"/>
    <property type="match status" value="1"/>
</dbReference>
<dbReference type="InterPro" id="IPR003719">
    <property type="entry name" value="Phenazine_PhzF-like"/>
</dbReference>
<accession>A0A0C1ZIA4</accession>
<comment type="similarity">
    <text evidence="1">Belongs to the PhzF family.</text>
</comment>
<reference evidence="4 5" key="1">
    <citation type="submission" date="2014-07" db="EMBL/GenBank/DDBJ databases">
        <title>Unique and conserved regions in Vibrio harveyi and related species in comparison with the shrimp pathogen Vibrio harveyi CAIM 1792.</title>
        <authorList>
            <person name="Espinoza-Valles I."/>
            <person name="Vora G."/>
            <person name="Leekitcharoenphon P."/>
            <person name="Ussery D."/>
            <person name="Hoj L."/>
            <person name="Gomez-Gil B."/>
        </authorList>
    </citation>
    <scope>NUCLEOTIDE SEQUENCE [LARGE SCALE GENOMIC DNA]</scope>
    <source>
        <strain evidence="5">CAIM 1854 / LMG 25443</strain>
    </source>
</reference>
<dbReference type="PANTHER" id="PTHR13774">
    <property type="entry name" value="PHENAZINE BIOSYNTHESIS PROTEIN"/>
    <property type="match status" value="1"/>
</dbReference>
<dbReference type="EMBL" id="JPRD01000017">
    <property type="protein sequence ID" value="KIF52916.1"/>
    <property type="molecule type" value="Genomic_DNA"/>
</dbReference>
<dbReference type="RefSeq" id="WP_020195331.1">
    <property type="nucleotide sequence ID" value="NZ_BAOH01000020.1"/>
</dbReference>
<feature type="active site" evidence="3">
    <location>
        <position position="46"/>
    </location>
</feature>